<evidence type="ECO:0000256" key="1">
    <source>
        <dbReference type="SAM" id="Phobius"/>
    </source>
</evidence>
<reference evidence="2" key="1">
    <citation type="submission" date="2014-05" db="EMBL/GenBank/DDBJ databases">
        <authorList>
            <person name="Chronopoulou M."/>
        </authorList>
    </citation>
    <scope>NUCLEOTIDE SEQUENCE</scope>
    <source>
        <tissue evidence="2">Whole organism</tissue>
    </source>
</reference>
<proteinExistence type="predicted"/>
<dbReference type="EMBL" id="HACA01012191">
    <property type="protein sequence ID" value="CDW29552.1"/>
    <property type="molecule type" value="Transcribed_RNA"/>
</dbReference>
<feature type="transmembrane region" description="Helical" evidence="1">
    <location>
        <begin position="12"/>
        <end position="27"/>
    </location>
</feature>
<keyword evidence="1" id="KW-1133">Transmembrane helix</keyword>
<name>A0A0K2TV34_LEPSM</name>
<accession>A0A0K2TV34</accession>
<dbReference type="AlphaFoldDB" id="A0A0K2TV34"/>
<evidence type="ECO:0000313" key="2">
    <source>
        <dbReference type="EMBL" id="CDW29552.1"/>
    </source>
</evidence>
<keyword evidence="1" id="KW-0472">Membrane</keyword>
<feature type="non-terminal residue" evidence="2">
    <location>
        <position position="1"/>
    </location>
</feature>
<sequence length="30" mass="3443">GSKSFEKWSFRIIESSILLFVVILISGEEK</sequence>
<organism evidence="2">
    <name type="scientific">Lepeophtheirus salmonis</name>
    <name type="common">Salmon louse</name>
    <name type="synonym">Caligus salmonis</name>
    <dbReference type="NCBI Taxonomy" id="72036"/>
    <lineage>
        <taxon>Eukaryota</taxon>
        <taxon>Metazoa</taxon>
        <taxon>Ecdysozoa</taxon>
        <taxon>Arthropoda</taxon>
        <taxon>Crustacea</taxon>
        <taxon>Multicrustacea</taxon>
        <taxon>Hexanauplia</taxon>
        <taxon>Copepoda</taxon>
        <taxon>Siphonostomatoida</taxon>
        <taxon>Caligidae</taxon>
        <taxon>Lepeophtheirus</taxon>
    </lineage>
</organism>
<protein>
    <submittedName>
        <fullName evidence="2">Uncharacterized protein</fullName>
    </submittedName>
</protein>
<keyword evidence="1" id="KW-0812">Transmembrane</keyword>